<dbReference type="SMART" id="SM00516">
    <property type="entry name" value="SEC14"/>
    <property type="match status" value="1"/>
</dbReference>
<dbReference type="PROSITE" id="PS50191">
    <property type="entry name" value="CRAL_TRIO"/>
    <property type="match status" value="1"/>
</dbReference>
<evidence type="ECO:0000313" key="3">
    <source>
        <dbReference type="EMBL" id="EFX85373.1"/>
    </source>
</evidence>
<dbReference type="KEGG" id="dpx:DAPPUDRAFT_300304"/>
<dbReference type="InterPro" id="IPR001251">
    <property type="entry name" value="CRAL-TRIO_dom"/>
</dbReference>
<dbReference type="InterPro" id="IPR036598">
    <property type="entry name" value="GOLD_dom_sf"/>
</dbReference>
<sequence>MSGSKLELNDEQQVALDQFRDEVKDCQLKDSCDEYLLKWLNAQDFDVGRAEKMLRQSLEWRRESGADEILQTYVQKEVLTNYFSAGLVGIDKFDGPVFVCVIGRVDIKGLLLSVTHKEFLNFTTWLCETFALGINQEIERTGKRTTQLTIMLDFEHFSMRQMASKQVLEALLEMIRTYLINYPNSFRRVFVVNAPKIFHLLFALVKPILSPTDVPKIKVFGNDKNEWTSALLEEIDAEYVPSYYGGTLTDPDGNPKCPSKLNMGGEVPASYYLSNNGPVAKDYMETMTIIAGAGGRKKMKYKVDVASSILKWEFMTEGGDIRFRVYTKNAKGSEEDLVLPCRVDSHLAMEEGQMACDEPGKYVFEFDNTFSYLRTKKVRYRIFVEPPSSEKV</sequence>
<name>E9G4X1_DAPPU</name>
<dbReference type="CDD" id="cd00170">
    <property type="entry name" value="SEC14"/>
    <property type="match status" value="1"/>
</dbReference>
<gene>
    <name evidence="3" type="ORF">DAPPUDRAFT_300304</name>
</gene>
<dbReference type="OMA" id="RENQEWR"/>
<dbReference type="OrthoDB" id="1434354at2759"/>
<dbReference type="PANTHER" id="PTHR23324:SF83">
    <property type="entry name" value="SEC14-LIKE PROTEIN 2"/>
    <property type="match status" value="1"/>
</dbReference>
<dbReference type="SUPFAM" id="SSF52087">
    <property type="entry name" value="CRAL/TRIO domain"/>
    <property type="match status" value="1"/>
</dbReference>
<dbReference type="HOGENOM" id="CLU_014001_2_1_1"/>
<accession>E9G4X1</accession>
<dbReference type="PhylomeDB" id="E9G4X1"/>
<protein>
    <recommendedName>
        <fullName evidence="5">CRAL-TRIO domain-containing protein</fullName>
    </recommendedName>
</protein>
<dbReference type="SUPFAM" id="SSF101576">
    <property type="entry name" value="Supernatant protein factor (SPF), C-terminal domain"/>
    <property type="match status" value="1"/>
</dbReference>
<dbReference type="PRINTS" id="PR00180">
    <property type="entry name" value="CRETINALDHBP"/>
</dbReference>
<proteinExistence type="predicted"/>
<dbReference type="EMBL" id="GL732532">
    <property type="protein sequence ID" value="EFX85373.1"/>
    <property type="molecule type" value="Genomic_DNA"/>
</dbReference>
<feature type="domain" description="CRAL-TRIO" evidence="1">
    <location>
        <begin position="75"/>
        <end position="252"/>
    </location>
</feature>
<evidence type="ECO:0000313" key="4">
    <source>
        <dbReference type="Proteomes" id="UP000000305"/>
    </source>
</evidence>
<dbReference type="Proteomes" id="UP000000305">
    <property type="component" value="Unassembled WGS sequence"/>
</dbReference>
<dbReference type="SMART" id="SM01100">
    <property type="entry name" value="CRAL_TRIO_N"/>
    <property type="match status" value="1"/>
</dbReference>
<dbReference type="Gene3D" id="2.60.120.680">
    <property type="entry name" value="GOLD domain"/>
    <property type="match status" value="1"/>
</dbReference>
<feature type="domain" description="GOLD" evidence="2">
    <location>
        <begin position="280"/>
        <end position="384"/>
    </location>
</feature>
<dbReference type="InterPro" id="IPR011074">
    <property type="entry name" value="CRAL/TRIO_N_dom"/>
</dbReference>
<dbReference type="eggNOG" id="KOG1471">
    <property type="taxonomic scope" value="Eukaryota"/>
</dbReference>
<dbReference type="FunCoup" id="E9G4X1">
    <property type="interactions" value="195"/>
</dbReference>
<dbReference type="AlphaFoldDB" id="E9G4X1"/>
<organism evidence="3 4">
    <name type="scientific">Daphnia pulex</name>
    <name type="common">Water flea</name>
    <dbReference type="NCBI Taxonomy" id="6669"/>
    <lineage>
        <taxon>Eukaryota</taxon>
        <taxon>Metazoa</taxon>
        <taxon>Ecdysozoa</taxon>
        <taxon>Arthropoda</taxon>
        <taxon>Crustacea</taxon>
        <taxon>Branchiopoda</taxon>
        <taxon>Diplostraca</taxon>
        <taxon>Cladocera</taxon>
        <taxon>Anomopoda</taxon>
        <taxon>Daphniidae</taxon>
        <taxon>Daphnia</taxon>
    </lineage>
</organism>
<dbReference type="SUPFAM" id="SSF46938">
    <property type="entry name" value="CRAL/TRIO N-terminal domain"/>
    <property type="match status" value="1"/>
</dbReference>
<evidence type="ECO:0008006" key="5">
    <source>
        <dbReference type="Google" id="ProtNLM"/>
    </source>
</evidence>
<dbReference type="InterPro" id="IPR051064">
    <property type="entry name" value="SEC14/CRAL-TRIO_domain"/>
</dbReference>
<reference evidence="3 4" key="1">
    <citation type="journal article" date="2011" name="Science">
        <title>The ecoresponsive genome of Daphnia pulex.</title>
        <authorList>
            <person name="Colbourne J.K."/>
            <person name="Pfrender M.E."/>
            <person name="Gilbert D."/>
            <person name="Thomas W.K."/>
            <person name="Tucker A."/>
            <person name="Oakley T.H."/>
            <person name="Tokishita S."/>
            <person name="Aerts A."/>
            <person name="Arnold G.J."/>
            <person name="Basu M.K."/>
            <person name="Bauer D.J."/>
            <person name="Caceres C.E."/>
            <person name="Carmel L."/>
            <person name="Casola C."/>
            <person name="Choi J.H."/>
            <person name="Detter J.C."/>
            <person name="Dong Q."/>
            <person name="Dusheyko S."/>
            <person name="Eads B.D."/>
            <person name="Frohlich T."/>
            <person name="Geiler-Samerotte K.A."/>
            <person name="Gerlach D."/>
            <person name="Hatcher P."/>
            <person name="Jogdeo S."/>
            <person name="Krijgsveld J."/>
            <person name="Kriventseva E.V."/>
            <person name="Kultz D."/>
            <person name="Laforsch C."/>
            <person name="Lindquist E."/>
            <person name="Lopez J."/>
            <person name="Manak J.R."/>
            <person name="Muller J."/>
            <person name="Pangilinan J."/>
            <person name="Patwardhan R.P."/>
            <person name="Pitluck S."/>
            <person name="Pritham E.J."/>
            <person name="Rechtsteiner A."/>
            <person name="Rho M."/>
            <person name="Rogozin I.B."/>
            <person name="Sakarya O."/>
            <person name="Salamov A."/>
            <person name="Schaack S."/>
            <person name="Shapiro H."/>
            <person name="Shiga Y."/>
            <person name="Skalitzky C."/>
            <person name="Smith Z."/>
            <person name="Souvorov A."/>
            <person name="Sung W."/>
            <person name="Tang Z."/>
            <person name="Tsuchiya D."/>
            <person name="Tu H."/>
            <person name="Vos H."/>
            <person name="Wang M."/>
            <person name="Wolf Y.I."/>
            <person name="Yamagata H."/>
            <person name="Yamada T."/>
            <person name="Ye Y."/>
            <person name="Shaw J.R."/>
            <person name="Andrews J."/>
            <person name="Crease T.J."/>
            <person name="Tang H."/>
            <person name="Lucas S.M."/>
            <person name="Robertson H.M."/>
            <person name="Bork P."/>
            <person name="Koonin E.V."/>
            <person name="Zdobnov E.M."/>
            <person name="Grigoriev I.V."/>
            <person name="Lynch M."/>
            <person name="Boore J.L."/>
        </authorList>
    </citation>
    <scope>NUCLEOTIDE SEQUENCE [LARGE SCALE GENOMIC DNA]</scope>
</reference>
<dbReference type="InterPro" id="IPR036865">
    <property type="entry name" value="CRAL-TRIO_dom_sf"/>
</dbReference>
<dbReference type="Gene3D" id="3.40.525.10">
    <property type="entry name" value="CRAL-TRIO lipid binding domain"/>
    <property type="match status" value="1"/>
</dbReference>
<keyword evidence="4" id="KW-1185">Reference proteome</keyword>
<dbReference type="InterPro" id="IPR036273">
    <property type="entry name" value="CRAL/TRIO_N_dom_sf"/>
</dbReference>
<dbReference type="GO" id="GO:0005737">
    <property type="term" value="C:cytoplasm"/>
    <property type="evidence" value="ECO:0000318"/>
    <property type="project" value="GO_Central"/>
</dbReference>
<dbReference type="PANTHER" id="PTHR23324">
    <property type="entry name" value="SEC14 RELATED PROTEIN"/>
    <property type="match status" value="1"/>
</dbReference>
<dbReference type="InParanoid" id="E9G4X1"/>
<dbReference type="Pfam" id="PF00650">
    <property type="entry name" value="CRAL_TRIO"/>
    <property type="match status" value="1"/>
</dbReference>
<dbReference type="InterPro" id="IPR009038">
    <property type="entry name" value="GOLD_dom"/>
</dbReference>
<evidence type="ECO:0000259" key="1">
    <source>
        <dbReference type="PROSITE" id="PS50191"/>
    </source>
</evidence>
<dbReference type="PROSITE" id="PS50866">
    <property type="entry name" value="GOLD"/>
    <property type="match status" value="1"/>
</dbReference>
<evidence type="ECO:0000259" key="2">
    <source>
        <dbReference type="PROSITE" id="PS50866"/>
    </source>
</evidence>